<dbReference type="RefSeq" id="WP_272458986.1">
    <property type="nucleotide sequence ID" value="NZ_JAGTJJ010000021.1"/>
</dbReference>
<evidence type="ECO:0000259" key="3">
    <source>
        <dbReference type="Pfam" id="PF13005"/>
    </source>
</evidence>
<name>A0A9X4AVN0_9BACT</name>
<dbReference type="Pfam" id="PF03050">
    <property type="entry name" value="DDE_Tnp_IS66"/>
    <property type="match status" value="1"/>
</dbReference>
<feature type="domain" description="Transposase IS66 zinc-finger binding" evidence="3">
    <location>
        <begin position="114"/>
        <end position="158"/>
    </location>
</feature>
<proteinExistence type="predicted"/>
<reference evidence="4 5" key="1">
    <citation type="submission" date="2021-04" db="EMBL/GenBank/DDBJ databases">
        <title>Genome analysis of Polyangium sp.</title>
        <authorList>
            <person name="Li Y."/>
            <person name="Wang J."/>
        </authorList>
    </citation>
    <scope>NUCLEOTIDE SEQUENCE [LARGE SCALE GENOMIC DNA]</scope>
    <source>
        <strain evidence="4 5">SDU14</strain>
    </source>
</reference>
<organism evidence="4 5">
    <name type="scientific">Polyangium jinanense</name>
    <dbReference type="NCBI Taxonomy" id="2829994"/>
    <lineage>
        <taxon>Bacteria</taxon>
        <taxon>Pseudomonadati</taxon>
        <taxon>Myxococcota</taxon>
        <taxon>Polyangia</taxon>
        <taxon>Polyangiales</taxon>
        <taxon>Polyangiaceae</taxon>
        <taxon>Polyangium</taxon>
    </lineage>
</organism>
<dbReference type="EMBL" id="JAGTJJ010000021">
    <property type="protein sequence ID" value="MDC3984502.1"/>
    <property type="molecule type" value="Genomic_DNA"/>
</dbReference>
<evidence type="ECO:0000259" key="2">
    <source>
        <dbReference type="Pfam" id="PF03050"/>
    </source>
</evidence>
<accession>A0A9X4AVN0</accession>
<evidence type="ECO:0000313" key="4">
    <source>
        <dbReference type="EMBL" id="MDC3984502.1"/>
    </source>
</evidence>
<dbReference type="NCBIfam" id="NF033517">
    <property type="entry name" value="transpos_IS66"/>
    <property type="match status" value="1"/>
</dbReference>
<dbReference type="PANTHER" id="PTHR33678">
    <property type="entry name" value="BLL1576 PROTEIN"/>
    <property type="match status" value="1"/>
</dbReference>
<comment type="caution">
    <text evidence="4">The sequence shown here is derived from an EMBL/GenBank/DDBJ whole genome shotgun (WGS) entry which is preliminary data.</text>
</comment>
<dbReference type="Pfam" id="PF13005">
    <property type="entry name" value="zf-IS66"/>
    <property type="match status" value="1"/>
</dbReference>
<feature type="region of interest" description="Disordered" evidence="1">
    <location>
        <begin position="66"/>
        <end position="98"/>
    </location>
</feature>
<evidence type="ECO:0000256" key="1">
    <source>
        <dbReference type="SAM" id="MobiDB-lite"/>
    </source>
</evidence>
<dbReference type="PANTHER" id="PTHR33678:SF2">
    <property type="match status" value="1"/>
</dbReference>
<evidence type="ECO:0000313" key="5">
    <source>
        <dbReference type="Proteomes" id="UP001151081"/>
    </source>
</evidence>
<sequence>MRFDTENDPEVLRQAALLLERENQKLAKKIIELTAELLALKGGNPEQLKLRIAELEQQIAQKNRLLFGEKSERRGGDEQDVPPTPPKPPQKGHGPKAQPSLPIVEVVHELDEADKVCGSCGGALEAWEGQFEESEEIDFVPRRFELKKHKRQKYRCRCGGCVETAPAPMKLFEGARYSIDFAVEVATEKYCDHAPLERQVRKMRREGLLVESQTLWDQIERLARLLSPGYEALVRHVLSQPVIGADETRWPLLGKNEPSRWHAWSIVAPDAVAYRILEGRSSAEAKQVLGGYEGVVMCDGYAVYKSLAKGENAKTKLAHCWAHVRREFIEAEKSYPEATKAVLGLIRGLYAVEAECEAGAAGDEKRRALRENVSRPIIDRIQEFATTTAVVPGSSLDKAIQYMAGMWSGLTRFLVDPRVPLDNNHTERAERGVVVGRKNHYGSRSKRGTEVAALFYSYVESAKLCGLDPKAYLRRAVMAALRGERIALPHEVAAQG</sequence>
<gene>
    <name evidence="4" type="ORF">KEG57_28605</name>
</gene>
<feature type="compositionally biased region" description="Basic and acidic residues" evidence="1">
    <location>
        <begin position="67"/>
        <end position="77"/>
    </location>
</feature>
<dbReference type="Proteomes" id="UP001151081">
    <property type="component" value="Unassembled WGS sequence"/>
</dbReference>
<dbReference type="InterPro" id="IPR004291">
    <property type="entry name" value="Transposase_IS66_central"/>
</dbReference>
<protein>
    <submittedName>
        <fullName evidence="4">IS66 family transposase</fullName>
    </submittedName>
</protein>
<dbReference type="AlphaFoldDB" id="A0A9X4AVN0"/>
<dbReference type="InterPro" id="IPR024474">
    <property type="entry name" value="Znf_dom_IS66"/>
</dbReference>
<feature type="domain" description="Transposase IS66 central" evidence="2">
    <location>
        <begin position="177"/>
        <end position="450"/>
    </location>
</feature>
<dbReference type="InterPro" id="IPR052344">
    <property type="entry name" value="Transposase-related"/>
</dbReference>
<keyword evidence="5" id="KW-1185">Reference proteome</keyword>